<name>A0ABU7EWL6_9TELE</name>
<reference evidence="1 2" key="1">
    <citation type="submission" date="2021-06" db="EMBL/GenBank/DDBJ databases">
        <authorList>
            <person name="Palmer J.M."/>
        </authorList>
    </citation>
    <scope>NUCLEOTIDE SEQUENCE [LARGE SCALE GENOMIC DNA]</scope>
    <source>
        <strain evidence="1 2">CL_MEX2019</strain>
        <tissue evidence="1">Muscle</tissue>
    </source>
</reference>
<dbReference type="EMBL" id="JAHUTJ010067567">
    <property type="protein sequence ID" value="MED6291181.1"/>
    <property type="molecule type" value="Genomic_DNA"/>
</dbReference>
<evidence type="ECO:0000313" key="1">
    <source>
        <dbReference type="EMBL" id="MED6291181.1"/>
    </source>
</evidence>
<feature type="non-terminal residue" evidence="1">
    <location>
        <position position="1"/>
    </location>
</feature>
<evidence type="ECO:0000313" key="2">
    <source>
        <dbReference type="Proteomes" id="UP001352852"/>
    </source>
</evidence>
<comment type="caution">
    <text evidence="1">The sequence shown here is derived from an EMBL/GenBank/DDBJ whole genome shotgun (WGS) entry which is preliminary data.</text>
</comment>
<dbReference type="Proteomes" id="UP001352852">
    <property type="component" value="Unassembled WGS sequence"/>
</dbReference>
<organism evidence="1 2">
    <name type="scientific">Characodon lateralis</name>
    <dbReference type="NCBI Taxonomy" id="208331"/>
    <lineage>
        <taxon>Eukaryota</taxon>
        <taxon>Metazoa</taxon>
        <taxon>Chordata</taxon>
        <taxon>Craniata</taxon>
        <taxon>Vertebrata</taxon>
        <taxon>Euteleostomi</taxon>
        <taxon>Actinopterygii</taxon>
        <taxon>Neopterygii</taxon>
        <taxon>Teleostei</taxon>
        <taxon>Neoteleostei</taxon>
        <taxon>Acanthomorphata</taxon>
        <taxon>Ovalentaria</taxon>
        <taxon>Atherinomorphae</taxon>
        <taxon>Cyprinodontiformes</taxon>
        <taxon>Goodeidae</taxon>
        <taxon>Characodon</taxon>
    </lineage>
</organism>
<protein>
    <submittedName>
        <fullName evidence="1">Uncharacterized protein</fullName>
    </submittedName>
</protein>
<gene>
    <name evidence="1" type="ORF">CHARACLAT_020825</name>
</gene>
<proteinExistence type="predicted"/>
<accession>A0ABU7EWL6</accession>
<keyword evidence="2" id="KW-1185">Reference proteome</keyword>
<sequence>VWITSLRRFSNDDPSVFSPVPDDVSSNPSSWRIVQLKHFISLQDQDRSSCSNVVMATFVSLATCHHCPITSTRQGLIYRDSLSVLSRNLRAPGSPHIPASPQLQGLHSCRVTRADLPETFTASRSKASSSVKHLVVTHLRRLLMT</sequence>